<dbReference type="AlphaFoldDB" id="A0A1J8QEM1"/>
<proteinExistence type="predicted"/>
<sequence length="75" mass="8179">MFPVSTSGFEDSPDIPDILSGLWTISYNGDDVNTMWYAAGSLMLHSNSTSPLTAQPSTTFHHHPIELSIALEQTV</sequence>
<keyword evidence="2" id="KW-1185">Reference proteome</keyword>
<reference evidence="1 2" key="1">
    <citation type="submission" date="2016-03" db="EMBL/GenBank/DDBJ databases">
        <title>Comparative genomics of the ectomycorrhizal sister species Rhizopogon vinicolor and Rhizopogon vesiculosus (Basidiomycota: Boletales) reveals a divergence of the mating type B locus.</title>
        <authorList>
            <person name="Mujic A.B."/>
            <person name="Kuo A."/>
            <person name="Tritt A."/>
            <person name="Lipzen A."/>
            <person name="Chen C."/>
            <person name="Johnson J."/>
            <person name="Sharma A."/>
            <person name="Barry K."/>
            <person name="Grigoriev I.V."/>
            <person name="Spatafora J.W."/>
        </authorList>
    </citation>
    <scope>NUCLEOTIDE SEQUENCE [LARGE SCALE GENOMIC DNA]</scope>
    <source>
        <strain evidence="1 2">AM-OR11-056</strain>
    </source>
</reference>
<comment type="caution">
    <text evidence="1">The sequence shown here is derived from an EMBL/GenBank/DDBJ whole genome shotgun (WGS) entry which is preliminary data.</text>
</comment>
<accession>A0A1J8QEM1</accession>
<organism evidence="1 2">
    <name type="scientific">Rhizopogon vesiculosus</name>
    <dbReference type="NCBI Taxonomy" id="180088"/>
    <lineage>
        <taxon>Eukaryota</taxon>
        <taxon>Fungi</taxon>
        <taxon>Dikarya</taxon>
        <taxon>Basidiomycota</taxon>
        <taxon>Agaricomycotina</taxon>
        <taxon>Agaricomycetes</taxon>
        <taxon>Agaricomycetidae</taxon>
        <taxon>Boletales</taxon>
        <taxon>Suillineae</taxon>
        <taxon>Rhizopogonaceae</taxon>
        <taxon>Rhizopogon</taxon>
    </lineage>
</organism>
<dbReference type="Proteomes" id="UP000183567">
    <property type="component" value="Unassembled WGS sequence"/>
</dbReference>
<protein>
    <submittedName>
        <fullName evidence="1">Uncharacterized protein</fullName>
    </submittedName>
</protein>
<dbReference type="EMBL" id="LVVM01001526">
    <property type="protein sequence ID" value="OJA18395.1"/>
    <property type="molecule type" value="Genomic_DNA"/>
</dbReference>
<evidence type="ECO:0000313" key="2">
    <source>
        <dbReference type="Proteomes" id="UP000183567"/>
    </source>
</evidence>
<name>A0A1J8QEM1_9AGAM</name>
<gene>
    <name evidence="1" type="ORF">AZE42_12465</name>
</gene>
<evidence type="ECO:0000313" key="1">
    <source>
        <dbReference type="EMBL" id="OJA18395.1"/>
    </source>
</evidence>
<dbReference type="OrthoDB" id="10397906at2759"/>